<dbReference type="InterPro" id="IPR016727">
    <property type="entry name" value="ATPase_V0-cplx_dsu"/>
</dbReference>
<reference evidence="3" key="1">
    <citation type="submission" date="2024-07" db="EMBL/GenBank/DDBJ databases">
        <title>Two chromosome-level genome assemblies of Korean endemic species Abeliophyllum distichum and Forsythia ovata (Oleaceae).</title>
        <authorList>
            <person name="Jang H."/>
        </authorList>
    </citation>
    <scope>NUCLEOTIDE SEQUENCE [LARGE SCALE GENOMIC DNA]</scope>
</reference>
<evidence type="ECO:0000313" key="2">
    <source>
        <dbReference type="EMBL" id="KAL2543691.1"/>
    </source>
</evidence>
<accession>A0ABD1W205</accession>
<gene>
    <name evidence="2" type="ORF">Fot_12924</name>
</gene>
<dbReference type="Proteomes" id="UP001604277">
    <property type="component" value="Unassembled WGS sequence"/>
</dbReference>
<evidence type="ECO:0000256" key="1">
    <source>
        <dbReference type="SAM" id="MobiDB-lite"/>
    </source>
</evidence>
<dbReference type="InterPro" id="IPR036079">
    <property type="entry name" value="ATPase_csu/dsu_sf"/>
</dbReference>
<comment type="caution">
    <text evidence="2">The sequence shown here is derived from an EMBL/GenBank/DDBJ whole genome shotgun (WGS) entry which is preliminary data.</text>
</comment>
<dbReference type="EMBL" id="JBFOLJ010000004">
    <property type="protein sequence ID" value="KAL2543691.1"/>
    <property type="molecule type" value="Genomic_DNA"/>
</dbReference>
<dbReference type="Pfam" id="PF01992">
    <property type="entry name" value="vATP-synt_AC39"/>
    <property type="match status" value="1"/>
</dbReference>
<feature type="compositionally biased region" description="Basic and acidic residues" evidence="1">
    <location>
        <begin position="27"/>
        <end position="43"/>
    </location>
</feature>
<organism evidence="2 3">
    <name type="scientific">Forsythia ovata</name>
    <dbReference type="NCBI Taxonomy" id="205694"/>
    <lineage>
        <taxon>Eukaryota</taxon>
        <taxon>Viridiplantae</taxon>
        <taxon>Streptophyta</taxon>
        <taxon>Embryophyta</taxon>
        <taxon>Tracheophyta</taxon>
        <taxon>Spermatophyta</taxon>
        <taxon>Magnoliopsida</taxon>
        <taxon>eudicotyledons</taxon>
        <taxon>Gunneridae</taxon>
        <taxon>Pentapetalae</taxon>
        <taxon>asterids</taxon>
        <taxon>lamiids</taxon>
        <taxon>Lamiales</taxon>
        <taxon>Oleaceae</taxon>
        <taxon>Forsythieae</taxon>
        <taxon>Forsythia</taxon>
    </lineage>
</organism>
<evidence type="ECO:0000313" key="3">
    <source>
        <dbReference type="Proteomes" id="UP001604277"/>
    </source>
</evidence>
<sequence length="277" mass="30738">METPVPVEDTEKVDALTAEVENLKELLQSEKQRADSSERKTAETLESSNKKSQKLEETERRVHQLQESLNRMIYSMSGQFSELKMILCASSNLSSTSGLIARDDQDDDTSTSSDTTSSDSDFTFPAPVSTPANLSSFNPGAFQLIVQDLSAAENSDVSPPPTSVPVDGPHKASSSDPLMSAFHIPSLRPLFHYGVFFAYMRLREQEIRNLMWISECVAQNQKSRVHDSFSTLPGKEVPGDILLAQYSFASLKNPIVRKELKTHKMTHIGKIPDTTIK</sequence>
<feature type="region of interest" description="Disordered" evidence="1">
    <location>
        <begin position="97"/>
        <end position="125"/>
    </location>
</feature>
<dbReference type="InterPro" id="IPR002843">
    <property type="entry name" value="ATPase_V0-cplx_csu/dsu"/>
</dbReference>
<feature type="compositionally biased region" description="Low complexity" evidence="1">
    <location>
        <begin position="110"/>
        <end position="121"/>
    </location>
</feature>
<dbReference type="PANTHER" id="PTHR11028">
    <property type="entry name" value="VACUOLAR ATP SYNTHASE SUBUNIT AC39"/>
    <property type="match status" value="1"/>
</dbReference>
<dbReference type="AlphaFoldDB" id="A0ABD1W205"/>
<proteinExistence type="predicted"/>
<feature type="region of interest" description="Disordered" evidence="1">
    <location>
        <begin position="153"/>
        <end position="172"/>
    </location>
</feature>
<protein>
    <submittedName>
        <fullName evidence="2">Myosin ATPase</fullName>
    </submittedName>
</protein>
<name>A0ABD1W205_9LAMI</name>
<dbReference type="SUPFAM" id="SSF103486">
    <property type="entry name" value="V-type ATP synthase subunit C"/>
    <property type="match status" value="1"/>
</dbReference>
<keyword evidence="3" id="KW-1185">Reference proteome</keyword>
<feature type="region of interest" description="Disordered" evidence="1">
    <location>
        <begin position="27"/>
        <end position="59"/>
    </location>
</feature>